<protein>
    <submittedName>
        <fullName evidence="1">Uncharacterized protein</fullName>
    </submittedName>
</protein>
<evidence type="ECO:0000313" key="1">
    <source>
        <dbReference type="EMBL" id="RWU05051.1"/>
    </source>
</evidence>
<name>A0A443YMS1_9SPHI</name>
<keyword evidence="2" id="KW-1185">Reference proteome</keyword>
<comment type="caution">
    <text evidence="1">The sequence shown here is derived from an EMBL/GenBank/DDBJ whole genome shotgun (WGS) entry which is preliminary data.</text>
</comment>
<proteinExistence type="predicted"/>
<evidence type="ECO:0000313" key="2">
    <source>
        <dbReference type="Proteomes" id="UP000284120"/>
    </source>
</evidence>
<dbReference type="AlphaFoldDB" id="A0A443YMS1"/>
<gene>
    <name evidence="1" type="ORF">DPV69_17980</name>
</gene>
<dbReference type="RefSeq" id="WP_113648798.1">
    <property type="nucleotide sequence ID" value="NZ_QMHN01000006.1"/>
</dbReference>
<reference evidence="1 2" key="1">
    <citation type="submission" date="2018-06" db="EMBL/GenBank/DDBJ databases">
        <title>Pedobacter endophyticus sp. nov., an endophytic bacterium isolated from a leaf of Triticum aestivum.</title>
        <authorList>
            <person name="Zhang L."/>
        </authorList>
    </citation>
    <scope>NUCLEOTIDE SEQUENCE [LARGE SCALE GENOMIC DNA]</scope>
    <source>
        <strain evidence="1 2">CM134L-2</strain>
    </source>
</reference>
<dbReference type="Proteomes" id="UP000284120">
    <property type="component" value="Unassembled WGS sequence"/>
</dbReference>
<organism evidence="1 2">
    <name type="scientific">Pedobacter chitinilyticus</name>
    <dbReference type="NCBI Taxonomy" id="2233776"/>
    <lineage>
        <taxon>Bacteria</taxon>
        <taxon>Pseudomonadati</taxon>
        <taxon>Bacteroidota</taxon>
        <taxon>Sphingobacteriia</taxon>
        <taxon>Sphingobacteriales</taxon>
        <taxon>Sphingobacteriaceae</taxon>
        <taxon>Pedobacter</taxon>
    </lineage>
</organism>
<sequence length="109" mass="12420">MYKLSLLAAIAILQIQFQETNPKHKLLQRKIHITVHQAETLESVVLRIYTETRTNIDFSSALLAPYHAKAADYKGISLGIILKEQLKDTPIKYRIRGNTLTLYAENSNP</sequence>
<accession>A0A443YMS1</accession>
<dbReference type="EMBL" id="SAYW01000006">
    <property type="protein sequence ID" value="RWU05051.1"/>
    <property type="molecule type" value="Genomic_DNA"/>
</dbReference>